<dbReference type="InterPro" id="IPR053000">
    <property type="entry name" value="WSS1-like_metalloprotease"/>
</dbReference>
<name>A0A9P8C6S4_9HELO</name>
<proteinExistence type="predicted"/>
<feature type="region of interest" description="Disordered" evidence="1">
    <location>
        <begin position="319"/>
        <end position="414"/>
    </location>
</feature>
<dbReference type="PROSITE" id="PS51397">
    <property type="entry name" value="WLM"/>
    <property type="match status" value="1"/>
</dbReference>
<dbReference type="AlphaFoldDB" id="A0A9P8C6S4"/>
<organism evidence="3 4">
    <name type="scientific">Amylocarpus encephaloides</name>
    <dbReference type="NCBI Taxonomy" id="45428"/>
    <lineage>
        <taxon>Eukaryota</taxon>
        <taxon>Fungi</taxon>
        <taxon>Dikarya</taxon>
        <taxon>Ascomycota</taxon>
        <taxon>Pezizomycotina</taxon>
        <taxon>Leotiomycetes</taxon>
        <taxon>Helotiales</taxon>
        <taxon>Helotiales incertae sedis</taxon>
        <taxon>Amylocarpus</taxon>
    </lineage>
</organism>
<dbReference type="Gene3D" id="3.30.2010.10">
    <property type="entry name" value="Metalloproteases ('zincins'), catalytic domain"/>
    <property type="match status" value="1"/>
</dbReference>
<dbReference type="OrthoDB" id="447842at2759"/>
<dbReference type="Proteomes" id="UP000824998">
    <property type="component" value="Unassembled WGS sequence"/>
</dbReference>
<keyword evidence="4" id="KW-1185">Reference proteome</keyword>
<reference evidence="3" key="1">
    <citation type="journal article" date="2021" name="IMA Fungus">
        <title>Genomic characterization of three marine fungi, including Emericellopsis atlantica sp. nov. with signatures of a generalist lifestyle and marine biomass degradation.</title>
        <authorList>
            <person name="Hagestad O.C."/>
            <person name="Hou L."/>
            <person name="Andersen J.H."/>
            <person name="Hansen E.H."/>
            <person name="Altermark B."/>
            <person name="Li C."/>
            <person name="Kuhnert E."/>
            <person name="Cox R.J."/>
            <person name="Crous P.W."/>
            <person name="Spatafora J.W."/>
            <person name="Lail K."/>
            <person name="Amirebrahimi M."/>
            <person name="Lipzen A."/>
            <person name="Pangilinan J."/>
            <person name="Andreopoulos W."/>
            <person name="Hayes R.D."/>
            <person name="Ng V."/>
            <person name="Grigoriev I.V."/>
            <person name="Jackson S.A."/>
            <person name="Sutton T.D.S."/>
            <person name="Dobson A.D.W."/>
            <person name="Rama T."/>
        </authorList>
    </citation>
    <scope>NUCLEOTIDE SEQUENCE</scope>
    <source>
        <strain evidence="3">TRa018bII</strain>
    </source>
</reference>
<feature type="compositionally biased region" description="Low complexity" evidence="1">
    <location>
        <begin position="326"/>
        <end position="340"/>
    </location>
</feature>
<gene>
    <name evidence="3" type="ORF">BJ875DRAFT_420998</name>
</gene>
<dbReference type="EMBL" id="MU251417">
    <property type="protein sequence ID" value="KAG9236023.1"/>
    <property type="molecule type" value="Genomic_DNA"/>
</dbReference>
<accession>A0A9P8C6S4</accession>
<sequence>MPLGWERVNTKKSHPNKNIVFIKPLSSSTESNAKDFLERIAAQCLPITNKHYLAVVSLEEYEPNLEFWGRNFNNGEIIQLVLRSPSTGQWLPFKFVQMVMMHELAHCKQMNHGPAFWKLRNEFAADMKELWGKGYTGEGLWGRGVLLENGAFAREELGDGEVLPEHMCGGTFKSRGGKKRKAPKPKITYKERQERRIKKKFGDNGTTLGANDQVKVEFENGKKPAGKPRVAKSNRGRELRAAAALKRFEVAKEETNVKDEDLVTDSETEDDEARIKPELDDAVDIDGTRLVDSHGRGMVKVCEDEDKDDGDAQNELRELAGINGPASRASVSRAAASTTVQKPQLLMLTANTQPSKPRSIPPRSSTLYSVPEWKPPESTKPPSPVPTTKPAVHPPKSTTPPQPTKDNLSRFSTPLPAPMSLEDTPCPICTTPNSASSLACSICSNVLKPDFVPGSWHCGSNMCGESEYINSGYAGICGSCGERKIVRRRRPSFRD</sequence>
<dbReference type="Pfam" id="PF08325">
    <property type="entry name" value="WLM"/>
    <property type="match status" value="1"/>
</dbReference>
<feature type="compositionally biased region" description="Basic residues" evidence="1">
    <location>
        <begin position="175"/>
        <end position="184"/>
    </location>
</feature>
<evidence type="ECO:0000313" key="3">
    <source>
        <dbReference type="EMBL" id="KAG9236023.1"/>
    </source>
</evidence>
<feature type="region of interest" description="Disordered" evidence="1">
    <location>
        <begin position="169"/>
        <end position="188"/>
    </location>
</feature>
<dbReference type="GO" id="GO:0005634">
    <property type="term" value="C:nucleus"/>
    <property type="evidence" value="ECO:0007669"/>
    <property type="project" value="TreeGrafter"/>
</dbReference>
<dbReference type="PANTHER" id="PTHR46622">
    <property type="entry name" value="DNA-DEPENDENT METALLOPROTEASE WSS1"/>
    <property type="match status" value="1"/>
</dbReference>
<dbReference type="GO" id="GO:0008237">
    <property type="term" value="F:metallopeptidase activity"/>
    <property type="evidence" value="ECO:0007669"/>
    <property type="project" value="TreeGrafter"/>
</dbReference>
<protein>
    <submittedName>
        <fullName evidence="3">WLM domain-containing protein</fullName>
    </submittedName>
</protein>
<evidence type="ECO:0000256" key="1">
    <source>
        <dbReference type="SAM" id="MobiDB-lite"/>
    </source>
</evidence>
<feature type="compositionally biased region" description="Low complexity" evidence="1">
    <location>
        <begin position="354"/>
        <end position="365"/>
    </location>
</feature>
<dbReference type="InterPro" id="IPR013536">
    <property type="entry name" value="WLM_dom"/>
</dbReference>
<dbReference type="GO" id="GO:0006281">
    <property type="term" value="P:DNA repair"/>
    <property type="evidence" value="ECO:0007669"/>
    <property type="project" value="TreeGrafter"/>
</dbReference>
<evidence type="ECO:0000259" key="2">
    <source>
        <dbReference type="PROSITE" id="PS51397"/>
    </source>
</evidence>
<comment type="caution">
    <text evidence="3">The sequence shown here is derived from an EMBL/GenBank/DDBJ whole genome shotgun (WGS) entry which is preliminary data.</text>
</comment>
<dbReference type="PANTHER" id="PTHR46622:SF1">
    <property type="entry name" value="DNA-DEPENDENT METALLOPROTEASE WSS1"/>
    <property type="match status" value="1"/>
</dbReference>
<evidence type="ECO:0000313" key="4">
    <source>
        <dbReference type="Proteomes" id="UP000824998"/>
    </source>
</evidence>
<feature type="domain" description="WLM" evidence="2">
    <location>
        <begin position="10"/>
        <end position="249"/>
    </location>
</feature>
<feature type="compositionally biased region" description="Pro residues" evidence="1">
    <location>
        <begin position="378"/>
        <end position="387"/>
    </location>
</feature>